<comment type="caution">
    <text evidence="1">The sequence shown here is derived from an EMBL/GenBank/DDBJ whole genome shotgun (WGS) entry which is preliminary data.</text>
</comment>
<dbReference type="PANTHER" id="PTHR42866">
    <property type="entry name" value="3-DEOXY-MANNO-OCTULOSONATE CYTIDYLYLTRANSFERASE"/>
    <property type="match status" value="1"/>
</dbReference>
<dbReference type="Proteomes" id="UP001153387">
    <property type="component" value="Unassembled WGS sequence"/>
</dbReference>
<reference evidence="1 2" key="1">
    <citation type="submission" date="2022-10" db="EMBL/GenBank/DDBJ databases">
        <title>Comparative genomic analysis of Cohnella hashimotonis sp. nov., isolated from the International Space Station.</title>
        <authorList>
            <person name="Simpson A."/>
            <person name="Venkateswaran K."/>
        </authorList>
    </citation>
    <scope>NUCLEOTIDE SEQUENCE [LARGE SCALE GENOMIC DNA]</scope>
    <source>
        <strain evidence="1 2">DSM 18997</strain>
    </source>
</reference>
<gene>
    <name evidence="1" type="ORF">OMP38_29895</name>
</gene>
<name>A0A9X4QQ52_9BACL</name>
<organism evidence="1 2">
    <name type="scientific">Cohnella ginsengisoli</name>
    <dbReference type="NCBI Taxonomy" id="425004"/>
    <lineage>
        <taxon>Bacteria</taxon>
        <taxon>Bacillati</taxon>
        <taxon>Bacillota</taxon>
        <taxon>Bacilli</taxon>
        <taxon>Bacillales</taxon>
        <taxon>Paenibacillaceae</taxon>
        <taxon>Cohnella</taxon>
    </lineage>
</organism>
<dbReference type="EMBL" id="JAPDHZ010000006">
    <property type="protein sequence ID" value="MDG0794583.1"/>
    <property type="molecule type" value="Genomic_DNA"/>
</dbReference>
<dbReference type="InterPro" id="IPR029044">
    <property type="entry name" value="Nucleotide-diphossugar_trans"/>
</dbReference>
<accession>A0A9X4QQ52</accession>
<dbReference type="AlphaFoldDB" id="A0A9X4QQ52"/>
<dbReference type="GO" id="GO:0005829">
    <property type="term" value="C:cytosol"/>
    <property type="evidence" value="ECO:0007669"/>
    <property type="project" value="TreeGrafter"/>
</dbReference>
<dbReference type="CDD" id="cd02518">
    <property type="entry name" value="GT2_SpsF"/>
    <property type="match status" value="1"/>
</dbReference>
<evidence type="ECO:0000313" key="2">
    <source>
        <dbReference type="Proteomes" id="UP001153387"/>
    </source>
</evidence>
<sequence length="241" mass="27200">MKTILIIQARMGSSRLPGKILMSLGEMLNLDYVVGRCRRIEGLLDVVVATSNLPQDDAVEVWCAERGVTCFRGSEDDVLSRYMKAAAPYDPDYVMRVTGDCPFIDYELGTAMVRAARAEPCDIIRLEGPLPRGLEPQLVSYQALKYMDAHGREDRHREHVAYYAYEFPDLFKAVYVSIPAHLRHPELRITLDTNEDYDMLRAVAGHFGARIDMTSTEIVDYLLAHPEISAINAHVEQKPVV</sequence>
<keyword evidence="2" id="KW-1185">Reference proteome</keyword>
<dbReference type="Pfam" id="PF02348">
    <property type="entry name" value="CTP_transf_3"/>
    <property type="match status" value="1"/>
</dbReference>
<evidence type="ECO:0000313" key="1">
    <source>
        <dbReference type="EMBL" id="MDG0794583.1"/>
    </source>
</evidence>
<dbReference type="InterPro" id="IPR003329">
    <property type="entry name" value="Cytidylyl_trans"/>
</dbReference>
<dbReference type="SUPFAM" id="SSF53448">
    <property type="entry name" value="Nucleotide-diphospho-sugar transferases"/>
    <property type="match status" value="1"/>
</dbReference>
<dbReference type="Gene3D" id="3.90.550.10">
    <property type="entry name" value="Spore Coat Polysaccharide Biosynthesis Protein SpsA, Chain A"/>
    <property type="match status" value="1"/>
</dbReference>
<protein>
    <submittedName>
        <fullName evidence="1">Glycosyltransferase family protein</fullName>
    </submittedName>
</protein>
<dbReference type="PANTHER" id="PTHR42866:SF1">
    <property type="entry name" value="SPORE COAT POLYSACCHARIDE BIOSYNTHESIS PROTEIN SPSF"/>
    <property type="match status" value="1"/>
</dbReference>
<dbReference type="RefSeq" id="WP_277568316.1">
    <property type="nucleotide sequence ID" value="NZ_JAPDHZ010000006.1"/>
</dbReference>
<proteinExistence type="predicted"/>